<dbReference type="RefSeq" id="WP_079645714.1">
    <property type="nucleotide sequence ID" value="NZ_FUZF01000026.1"/>
</dbReference>
<dbReference type="AlphaFoldDB" id="A0A1T5GHT4"/>
<evidence type="ECO:0000313" key="2">
    <source>
        <dbReference type="Proteomes" id="UP000190150"/>
    </source>
</evidence>
<proteinExistence type="predicted"/>
<dbReference type="Proteomes" id="UP000190150">
    <property type="component" value="Unassembled WGS sequence"/>
</dbReference>
<accession>A0A1T5GHT4</accession>
<gene>
    <name evidence="1" type="ORF">SAMN05660841_04075</name>
</gene>
<keyword evidence="2" id="KW-1185">Reference proteome</keyword>
<dbReference type="EMBL" id="FUZF01000026">
    <property type="protein sequence ID" value="SKC07951.1"/>
    <property type="molecule type" value="Genomic_DNA"/>
</dbReference>
<dbReference type="STRING" id="1513896.SAMN05660841_04075"/>
<organism evidence="1 2">
    <name type="scientific">Sphingobacterium nematocida</name>
    <dbReference type="NCBI Taxonomy" id="1513896"/>
    <lineage>
        <taxon>Bacteria</taxon>
        <taxon>Pseudomonadati</taxon>
        <taxon>Bacteroidota</taxon>
        <taxon>Sphingobacteriia</taxon>
        <taxon>Sphingobacteriales</taxon>
        <taxon>Sphingobacteriaceae</taxon>
        <taxon>Sphingobacterium</taxon>
    </lineage>
</organism>
<dbReference type="OrthoDB" id="1493806at2"/>
<evidence type="ECO:0000313" key="1">
    <source>
        <dbReference type="EMBL" id="SKC07951.1"/>
    </source>
</evidence>
<name>A0A1T5GHT4_9SPHI</name>
<sequence>MDNYNFDFLRLKFRRKEAAALVQECDKLLFFLSNSEYLKNNMFYHPLGFIYSKLHEFENKETIRIHIWNNEYHSQQAMFNIHNHYYIVNSLIYRGCLENKIFYFDEYGTTLNVYKGAYQNHDNRILKKTEETRNVSLKSQEIHCTNTLYSIPLDTLHTASPVDKDTLCTIVYTEKPRSPEPLVLGALDGRDQYFESKTVAFDIAQTLIKEIIQDSK</sequence>
<protein>
    <recommendedName>
        <fullName evidence="3">Cysteine dioxygenase type I</fullName>
    </recommendedName>
</protein>
<evidence type="ECO:0008006" key="3">
    <source>
        <dbReference type="Google" id="ProtNLM"/>
    </source>
</evidence>
<reference evidence="2" key="1">
    <citation type="submission" date="2017-02" db="EMBL/GenBank/DDBJ databases">
        <authorList>
            <person name="Varghese N."/>
            <person name="Submissions S."/>
        </authorList>
    </citation>
    <scope>NUCLEOTIDE SEQUENCE [LARGE SCALE GENOMIC DNA]</scope>
    <source>
        <strain evidence="2">DSM 24091</strain>
    </source>
</reference>